<evidence type="ECO:0000313" key="5">
    <source>
        <dbReference type="EMBL" id="VAV85573.1"/>
    </source>
</evidence>
<protein>
    <recommendedName>
        <fullName evidence="6">Flagellar assembly factor FliW</fullName>
    </recommendedName>
</protein>
<sequence>MNLTANEPKPIKLETSRFGEIEVTEDKVILFNHGIPGFEGSKRYILIDHDDGGMFKWLQAVDDPQVAFLMTDPCLFKQDYKVSISRPELKSLDAEDLSTIVTLVTVCVEPENNLMALNLKGPIVFNSANKTGKQLIVDKEDYSCRFEVTLRKPEPASPEKAASEKTASEKTK</sequence>
<feature type="compositionally biased region" description="Basic and acidic residues" evidence="4">
    <location>
        <begin position="161"/>
        <end position="172"/>
    </location>
</feature>
<feature type="region of interest" description="Disordered" evidence="4">
    <location>
        <begin position="152"/>
        <end position="172"/>
    </location>
</feature>
<dbReference type="EMBL" id="UOEA01000090">
    <property type="protein sequence ID" value="VAV85573.1"/>
    <property type="molecule type" value="Genomic_DNA"/>
</dbReference>
<accession>A0A3B0RM25</accession>
<dbReference type="InterPro" id="IPR003775">
    <property type="entry name" value="Flagellar_assembly_factor_FliW"/>
</dbReference>
<keyword evidence="1" id="KW-0963">Cytoplasm</keyword>
<evidence type="ECO:0000256" key="2">
    <source>
        <dbReference type="ARBA" id="ARBA00022795"/>
    </source>
</evidence>
<reference evidence="5" key="1">
    <citation type="submission" date="2018-06" db="EMBL/GenBank/DDBJ databases">
        <authorList>
            <person name="Zhirakovskaya E."/>
        </authorList>
    </citation>
    <scope>NUCLEOTIDE SEQUENCE</scope>
</reference>
<evidence type="ECO:0000256" key="1">
    <source>
        <dbReference type="ARBA" id="ARBA00022490"/>
    </source>
</evidence>
<dbReference type="InterPro" id="IPR024046">
    <property type="entry name" value="Flagellar_assmbl_FliW_dom_sf"/>
</dbReference>
<dbReference type="GO" id="GO:0044780">
    <property type="term" value="P:bacterial-type flagellum assembly"/>
    <property type="evidence" value="ECO:0007669"/>
    <property type="project" value="InterPro"/>
</dbReference>
<dbReference type="SUPFAM" id="SSF141457">
    <property type="entry name" value="BH3618-like"/>
    <property type="match status" value="1"/>
</dbReference>
<dbReference type="PANTHER" id="PTHR39190">
    <property type="entry name" value="FLAGELLAR ASSEMBLY FACTOR FLIW"/>
    <property type="match status" value="1"/>
</dbReference>
<dbReference type="Gene3D" id="2.30.290.10">
    <property type="entry name" value="BH3618-like"/>
    <property type="match status" value="1"/>
</dbReference>
<dbReference type="PANTHER" id="PTHR39190:SF1">
    <property type="entry name" value="FLAGELLAR ASSEMBLY FACTOR FLIW"/>
    <property type="match status" value="1"/>
</dbReference>
<gene>
    <name evidence="5" type="ORF">MNBD_DELTA01-362</name>
</gene>
<evidence type="ECO:0000256" key="4">
    <source>
        <dbReference type="SAM" id="MobiDB-lite"/>
    </source>
</evidence>
<dbReference type="HAMAP" id="MF_01185">
    <property type="entry name" value="FliW"/>
    <property type="match status" value="1"/>
</dbReference>
<organism evidence="5">
    <name type="scientific">hydrothermal vent metagenome</name>
    <dbReference type="NCBI Taxonomy" id="652676"/>
    <lineage>
        <taxon>unclassified sequences</taxon>
        <taxon>metagenomes</taxon>
        <taxon>ecological metagenomes</taxon>
    </lineage>
</organism>
<dbReference type="AlphaFoldDB" id="A0A3B0RM25"/>
<keyword evidence="2" id="KW-1005">Bacterial flagellum biogenesis</keyword>
<dbReference type="GO" id="GO:0006417">
    <property type="term" value="P:regulation of translation"/>
    <property type="evidence" value="ECO:0007669"/>
    <property type="project" value="UniProtKB-KW"/>
</dbReference>
<name>A0A3B0RM25_9ZZZZ</name>
<proteinExistence type="inferred from homology"/>
<dbReference type="Pfam" id="PF02623">
    <property type="entry name" value="FliW"/>
    <property type="match status" value="1"/>
</dbReference>
<evidence type="ECO:0000256" key="3">
    <source>
        <dbReference type="ARBA" id="ARBA00022845"/>
    </source>
</evidence>
<keyword evidence="3" id="KW-0810">Translation regulation</keyword>
<evidence type="ECO:0008006" key="6">
    <source>
        <dbReference type="Google" id="ProtNLM"/>
    </source>
</evidence>